<dbReference type="PROSITE" id="PS50144">
    <property type="entry name" value="MATH"/>
    <property type="match status" value="1"/>
</dbReference>
<dbReference type="InterPro" id="IPR002083">
    <property type="entry name" value="MATH/TRAF_dom"/>
</dbReference>
<evidence type="ECO:0000313" key="2">
    <source>
        <dbReference type="EMBL" id="GMR56622.1"/>
    </source>
</evidence>
<dbReference type="EMBL" id="BTRK01000006">
    <property type="protein sequence ID" value="GMR56622.1"/>
    <property type="molecule type" value="Genomic_DNA"/>
</dbReference>
<evidence type="ECO:0000259" key="1">
    <source>
        <dbReference type="PROSITE" id="PS50144"/>
    </source>
</evidence>
<dbReference type="Pfam" id="PF00917">
    <property type="entry name" value="MATH"/>
    <property type="match status" value="1"/>
</dbReference>
<accession>A0AAN5I8K5</accession>
<dbReference type="InterPro" id="IPR008974">
    <property type="entry name" value="TRAF-like"/>
</dbReference>
<sequence length="158" mass="17445">VNLILAALVKLSKKVTSVEESIASLEKTADATVVRVMFTGISKLADKHVYSRTIKRDGIDWRVGTFRNNNNLALYLDGRNPTGSSFSACTQLQLISYADASFVHTKEDLSVPKMFTDKISRSGSKQFISFTDLYDEKKGFVKDDSILVAAVIKAYPGQ</sequence>
<protein>
    <recommendedName>
        <fullName evidence="1">MATH domain-containing protein</fullName>
    </recommendedName>
</protein>
<feature type="domain" description="MATH" evidence="1">
    <location>
        <begin position="31"/>
        <end position="152"/>
    </location>
</feature>
<comment type="caution">
    <text evidence="2">The sequence shown here is derived from an EMBL/GenBank/DDBJ whole genome shotgun (WGS) entry which is preliminary data.</text>
</comment>
<name>A0AAN5I8K5_9BILA</name>
<gene>
    <name evidence="2" type="ORF">PMAYCL1PPCAC_26817</name>
</gene>
<keyword evidence="3" id="KW-1185">Reference proteome</keyword>
<dbReference type="Proteomes" id="UP001328107">
    <property type="component" value="Unassembled WGS sequence"/>
</dbReference>
<dbReference type="AlphaFoldDB" id="A0AAN5I8K5"/>
<feature type="non-terminal residue" evidence="2">
    <location>
        <position position="1"/>
    </location>
</feature>
<dbReference type="Gene3D" id="2.60.210.10">
    <property type="entry name" value="Apoptosis, Tumor Necrosis Factor Receptor Associated Protein 2, Chain A"/>
    <property type="match status" value="1"/>
</dbReference>
<proteinExistence type="predicted"/>
<organism evidence="2 3">
    <name type="scientific">Pristionchus mayeri</name>
    <dbReference type="NCBI Taxonomy" id="1317129"/>
    <lineage>
        <taxon>Eukaryota</taxon>
        <taxon>Metazoa</taxon>
        <taxon>Ecdysozoa</taxon>
        <taxon>Nematoda</taxon>
        <taxon>Chromadorea</taxon>
        <taxon>Rhabditida</taxon>
        <taxon>Rhabditina</taxon>
        <taxon>Diplogasteromorpha</taxon>
        <taxon>Diplogasteroidea</taxon>
        <taxon>Neodiplogasteridae</taxon>
        <taxon>Pristionchus</taxon>
    </lineage>
</organism>
<reference evidence="3" key="1">
    <citation type="submission" date="2022-10" db="EMBL/GenBank/DDBJ databases">
        <title>Genome assembly of Pristionchus species.</title>
        <authorList>
            <person name="Yoshida K."/>
            <person name="Sommer R.J."/>
        </authorList>
    </citation>
    <scope>NUCLEOTIDE SEQUENCE [LARGE SCALE GENOMIC DNA]</scope>
    <source>
        <strain evidence="3">RS5460</strain>
    </source>
</reference>
<dbReference type="SUPFAM" id="SSF49599">
    <property type="entry name" value="TRAF domain-like"/>
    <property type="match status" value="1"/>
</dbReference>
<dbReference type="CDD" id="cd00121">
    <property type="entry name" value="MATH"/>
    <property type="match status" value="1"/>
</dbReference>
<evidence type="ECO:0000313" key="3">
    <source>
        <dbReference type="Proteomes" id="UP001328107"/>
    </source>
</evidence>